<reference evidence="5" key="1">
    <citation type="submission" date="2014-11" db="EMBL/GenBank/DDBJ databases">
        <authorList>
            <person name="Otto D Thomas"/>
            <person name="Naeem Raeece"/>
        </authorList>
    </citation>
    <scope>NUCLEOTIDE SEQUENCE</scope>
</reference>
<gene>
    <name evidence="5" type="ORF">Cvel_13038</name>
</gene>
<dbReference type="EMBL" id="CDMZ01005815">
    <property type="protein sequence ID" value="CEM54773.1"/>
    <property type="molecule type" value="Genomic_DNA"/>
</dbReference>
<proteinExistence type="predicted"/>
<evidence type="ECO:0000256" key="1">
    <source>
        <dbReference type="ARBA" id="ARBA00004229"/>
    </source>
</evidence>
<dbReference type="Pfam" id="PF04278">
    <property type="entry name" value="Tic22"/>
    <property type="match status" value="1"/>
</dbReference>
<dbReference type="VEuPathDB" id="CryptoDB:Cvel_13038"/>
<evidence type="ECO:0000256" key="2">
    <source>
        <dbReference type="ARBA" id="ARBA00022528"/>
    </source>
</evidence>
<keyword evidence="4" id="KW-0732">Signal</keyword>
<feature type="signal peptide" evidence="4">
    <location>
        <begin position="1"/>
        <end position="21"/>
    </location>
</feature>
<keyword evidence="3" id="KW-0934">Plastid</keyword>
<evidence type="ECO:0000256" key="4">
    <source>
        <dbReference type="SAM" id="SignalP"/>
    </source>
</evidence>
<evidence type="ECO:0000256" key="3">
    <source>
        <dbReference type="ARBA" id="ARBA00022640"/>
    </source>
</evidence>
<protein>
    <submittedName>
        <fullName evidence="5">Uncharacterized protein</fullName>
    </submittedName>
</protein>
<keyword evidence="2" id="KW-0150">Chloroplast</keyword>
<dbReference type="GO" id="GO:0015031">
    <property type="term" value="P:protein transport"/>
    <property type="evidence" value="ECO:0007669"/>
    <property type="project" value="InterPro"/>
</dbReference>
<dbReference type="InterPro" id="IPR007378">
    <property type="entry name" value="Tic22-like"/>
</dbReference>
<dbReference type="PANTHER" id="PTHR33926:SF4">
    <property type="entry name" value="PROTEIN TIC 22, CHLOROPLASTIC"/>
    <property type="match status" value="1"/>
</dbReference>
<dbReference type="AlphaFoldDB" id="A0A0G4IC43"/>
<accession>A0A0G4IC43</accession>
<comment type="subcellular location">
    <subcellularLocation>
        <location evidence="1">Plastid</location>
        <location evidence="1">Chloroplast</location>
    </subcellularLocation>
</comment>
<dbReference type="GO" id="GO:0009507">
    <property type="term" value="C:chloroplast"/>
    <property type="evidence" value="ECO:0007669"/>
    <property type="project" value="UniProtKB-SubCell"/>
</dbReference>
<organism evidence="5">
    <name type="scientific">Chromera velia CCMP2878</name>
    <dbReference type="NCBI Taxonomy" id="1169474"/>
    <lineage>
        <taxon>Eukaryota</taxon>
        <taxon>Sar</taxon>
        <taxon>Alveolata</taxon>
        <taxon>Colpodellida</taxon>
        <taxon>Chromeraceae</taxon>
        <taxon>Chromera</taxon>
    </lineage>
</organism>
<dbReference type="PANTHER" id="PTHR33926">
    <property type="entry name" value="PROTEIN TIC 22, CHLOROPLASTIC"/>
    <property type="match status" value="1"/>
</dbReference>
<feature type="chain" id="PRO_5005192483" evidence="4">
    <location>
        <begin position="22"/>
        <end position="338"/>
    </location>
</feature>
<name>A0A0G4IC43_9ALVE</name>
<sequence>MRRLLPLITVCCQLCVCISRARILERVTLPFGSEEYAEVRQKLQRGELLSTGNRLSSGPSRKRKASSAVARLLDTVPSYVVVNDYGEMVVASRPPTYDRDTLETPGSALGLYFLNRDDAAVYKEDVQVKDAETTKTVKLHVRRVPLSAFYRRSRRANPEVAQFHLVPDLSELQRAARPKSPMGWLWGHKQFKGTPVFVHRQMRAWDKNEGRRALFTFTVDVGNKEKQPIFFNKKAAVRAWRRFRKEEGLRGLPRNLPVQKTSLENFMEAIEGDEGAADSYVLLASPEAFDEVLEGGKEDKGIPASNVPGVTQVIRFVRQVPWYTGRDMKMGLRVPSLR</sequence>
<dbReference type="Gene3D" id="3.40.1350.100">
    <property type="match status" value="1"/>
</dbReference>
<evidence type="ECO:0000313" key="5">
    <source>
        <dbReference type="EMBL" id="CEM54773.1"/>
    </source>
</evidence>